<comment type="caution">
    <text evidence="3">The sequence shown here is derived from an EMBL/GenBank/DDBJ whole genome shotgun (WGS) entry which is preliminary data.</text>
</comment>
<feature type="compositionally biased region" description="Basic and acidic residues" evidence="1">
    <location>
        <begin position="30"/>
        <end position="40"/>
    </location>
</feature>
<dbReference type="PATRIC" id="fig|411473.3.peg.2753"/>
<evidence type="ECO:0000313" key="4">
    <source>
        <dbReference type="Proteomes" id="UP000016662"/>
    </source>
</evidence>
<evidence type="ECO:0000256" key="1">
    <source>
        <dbReference type="SAM" id="MobiDB-lite"/>
    </source>
</evidence>
<organism evidence="3 4">
    <name type="scientific">Ruminococcus callidus ATCC 27760</name>
    <dbReference type="NCBI Taxonomy" id="411473"/>
    <lineage>
        <taxon>Bacteria</taxon>
        <taxon>Bacillati</taxon>
        <taxon>Bacillota</taxon>
        <taxon>Clostridia</taxon>
        <taxon>Eubacteriales</taxon>
        <taxon>Oscillospiraceae</taxon>
        <taxon>Ruminococcus</taxon>
    </lineage>
</organism>
<dbReference type="HOGENOM" id="CLU_1081362_0_0_9"/>
<dbReference type="AlphaFoldDB" id="U2JMN3"/>
<dbReference type="Proteomes" id="UP000016662">
    <property type="component" value="Unassembled WGS sequence"/>
</dbReference>
<dbReference type="EMBL" id="AWVF01000440">
    <property type="protein sequence ID" value="ERJ87516.1"/>
    <property type="molecule type" value="Genomic_DNA"/>
</dbReference>
<dbReference type="RefSeq" id="WP_021681597.1">
    <property type="nucleotide sequence ID" value="NZ_KI260358.1"/>
</dbReference>
<feature type="transmembrane region" description="Helical" evidence="2">
    <location>
        <begin position="87"/>
        <end position="110"/>
    </location>
</feature>
<keyword evidence="2" id="KW-1133">Transmembrane helix</keyword>
<reference evidence="3 4" key="1">
    <citation type="submission" date="2013-07" db="EMBL/GenBank/DDBJ databases">
        <authorList>
            <person name="Weinstock G."/>
            <person name="Sodergren E."/>
            <person name="Wylie T."/>
            <person name="Fulton L."/>
            <person name="Fulton R."/>
            <person name="Fronick C."/>
            <person name="O'Laughlin M."/>
            <person name="Godfrey J."/>
            <person name="Miner T."/>
            <person name="Herter B."/>
            <person name="Appelbaum E."/>
            <person name="Cordes M."/>
            <person name="Lek S."/>
            <person name="Wollam A."/>
            <person name="Pepin K.H."/>
            <person name="Palsikar V.B."/>
            <person name="Mitreva M."/>
            <person name="Wilson R.K."/>
        </authorList>
    </citation>
    <scope>NUCLEOTIDE SEQUENCE [LARGE SCALE GENOMIC DNA]</scope>
    <source>
        <strain evidence="3 4">ATCC 27760</strain>
    </source>
</reference>
<protein>
    <recommendedName>
        <fullName evidence="5">Zinc-ribbon domain-containing protein</fullName>
    </recommendedName>
</protein>
<evidence type="ECO:0000313" key="3">
    <source>
        <dbReference type="EMBL" id="ERJ87516.1"/>
    </source>
</evidence>
<sequence length="257" mass="29127">MKCEHCGYEAPERAVICPECGEILPRPKKPAAEEQAKKEPSPTAEKFSMPFLSAPADLEKADGIAAEDPEELRRAAQEKKFRRTRRIVAAAVAFVLILLAVVYYVFFWGYKLAVFRYVKGVDYSSGSMYTALVPDAYMDYLESTYSTTRREVKSMMSDYFDYWNENYGTEGRMSYDIGHVQHISDADELAALEDELHTSYDITVEISKAVEVSLTIDDGGTKASEKATFVKIGSRWCCMKAMEDMDYVCQNNGYNVW</sequence>
<dbReference type="STRING" id="411473.RUMCAL_03287"/>
<name>U2JMN3_9FIRM</name>
<keyword evidence="4" id="KW-1185">Reference proteome</keyword>
<keyword evidence="2" id="KW-0812">Transmembrane</keyword>
<proteinExistence type="predicted"/>
<evidence type="ECO:0008006" key="5">
    <source>
        <dbReference type="Google" id="ProtNLM"/>
    </source>
</evidence>
<evidence type="ECO:0000256" key="2">
    <source>
        <dbReference type="SAM" id="Phobius"/>
    </source>
</evidence>
<feature type="region of interest" description="Disordered" evidence="1">
    <location>
        <begin position="28"/>
        <end position="47"/>
    </location>
</feature>
<accession>U2JMN3</accession>
<gene>
    <name evidence="3" type="ORF">RUMCAL_03287</name>
</gene>
<keyword evidence="2" id="KW-0472">Membrane</keyword>